<keyword evidence="2" id="KW-1133">Transmembrane helix</keyword>
<evidence type="ECO:0000313" key="4">
    <source>
        <dbReference type="EMBL" id="KAH6832964.1"/>
    </source>
</evidence>
<keyword evidence="5" id="KW-1185">Reference proteome</keyword>
<dbReference type="PANTHER" id="PTHR35725:SF3">
    <property type="entry name" value="CLASSICAL ARABINOGALACTAN PROTEIN 25"/>
    <property type="match status" value="1"/>
</dbReference>
<evidence type="ECO:0000256" key="2">
    <source>
        <dbReference type="SAM" id="Phobius"/>
    </source>
</evidence>
<feature type="chain" id="PRO_5042086312" evidence="3">
    <location>
        <begin position="24"/>
        <end position="119"/>
    </location>
</feature>
<dbReference type="InterPro" id="IPR039346">
    <property type="entry name" value="AGP25/26"/>
</dbReference>
<comment type="caution">
    <text evidence="4">The sequence shown here is derived from an EMBL/GenBank/DDBJ whole genome shotgun (WGS) entry which is preliminary data.</text>
</comment>
<gene>
    <name evidence="4" type="ORF">C2S53_000507</name>
</gene>
<feature type="region of interest" description="Disordered" evidence="1">
    <location>
        <begin position="43"/>
        <end position="91"/>
    </location>
</feature>
<evidence type="ECO:0000256" key="1">
    <source>
        <dbReference type="SAM" id="MobiDB-lite"/>
    </source>
</evidence>
<dbReference type="PANTHER" id="PTHR35725">
    <property type="entry name" value="CLASSICAL ARABINOGALACTAN PROTEIN 26"/>
    <property type="match status" value="1"/>
</dbReference>
<keyword evidence="2" id="KW-0472">Membrane</keyword>
<dbReference type="Proteomes" id="UP001190926">
    <property type="component" value="Unassembled WGS sequence"/>
</dbReference>
<organism evidence="4 5">
    <name type="scientific">Perilla frutescens var. hirtella</name>
    <name type="common">Perilla citriodora</name>
    <name type="synonym">Perilla setoyensis</name>
    <dbReference type="NCBI Taxonomy" id="608512"/>
    <lineage>
        <taxon>Eukaryota</taxon>
        <taxon>Viridiplantae</taxon>
        <taxon>Streptophyta</taxon>
        <taxon>Embryophyta</taxon>
        <taxon>Tracheophyta</taxon>
        <taxon>Spermatophyta</taxon>
        <taxon>Magnoliopsida</taxon>
        <taxon>eudicotyledons</taxon>
        <taxon>Gunneridae</taxon>
        <taxon>Pentapetalae</taxon>
        <taxon>asterids</taxon>
        <taxon>lamiids</taxon>
        <taxon>Lamiales</taxon>
        <taxon>Lamiaceae</taxon>
        <taxon>Nepetoideae</taxon>
        <taxon>Elsholtzieae</taxon>
        <taxon>Perilla</taxon>
    </lineage>
</organism>
<feature type="transmembrane region" description="Helical" evidence="2">
    <location>
        <begin position="99"/>
        <end position="118"/>
    </location>
</feature>
<evidence type="ECO:0000256" key="3">
    <source>
        <dbReference type="SAM" id="SignalP"/>
    </source>
</evidence>
<keyword evidence="3" id="KW-0732">Signal</keyword>
<evidence type="ECO:0000313" key="5">
    <source>
        <dbReference type="Proteomes" id="UP001190926"/>
    </source>
</evidence>
<keyword evidence="2" id="KW-0812">Transmembrane</keyword>
<feature type="signal peptide" evidence="3">
    <location>
        <begin position="1"/>
        <end position="23"/>
    </location>
</feature>
<accession>A0AAD4JFN2</accession>
<proteinExistence type="predicted"/>
<name>A0AAD4JFN2_PERFH</name>
<dbReference type="EMBL" id="SDAM02000062">
    <property type="protein sequence ID" value="KAH6832964.1"/>
    <property type="molecule type" value="Genomic_DNA"/>
</dbReference>
<sequence length="119" mass="12108">MASLNFLAAAIITTTFIVSSTLALSPNMPTSAALPPDIAPLLPSSGGGAGPPTGEFMPIIPSSRSPPNPDITGSTGLDTAIGPSGPLQDSSAVPRVKVLGLNVYTELLAFWLVLVSYFI</sequence>
<protein>
    <submittedName>
        <fullName evidence="4">Uncharacterized protein</fullName>
    </submittedName>
</protein>
<dbReference type="AlphaFoldDB" id="A0AAD4JFN2"/>
<reference evidence="4 5" key="1">
    <citation type="journal article" date="2021" name="Nat. Commun.">
        <title>Incipient diploidization of the medicinal plant Perilla within 10,000 years.</title>
        <authorList>
            <person name="Zhang Y."/>
            <person name="Shen Q."/>
            <person name="Leng L."/>
            <person name="Zhang D."/>
            <person name="Chen S."/>
            <person name="Shi Y."/>
            <person name="Ning Z."/>
            <person name="Chen S."/>
        </authorList>
    </citation>
    <scope>NUCLEOTIDE SEQUENCE [LARGE SCALE GENOMIC DNA]</scope>
    <source>
        <strain evidence="5">cv. PC099</strain>
    </source>
</reference>